<dbReference type="InterPro" id="IPR023614">
    <property type="entry name" value="Porin_dom_sf"/>
</dbReference>
<sequence>MPQVFRNACFARPNGGIRLQLKRGGPLEDHLKSYEGNHMKKILLASTALIVSAGFASAEVVIGGDGYMGVAYGDNGNPIFATTDTSADQVPAGSGNNFSNYSFVYDLDVDFKASGTSDSGLTFGAAGDFDDLGASQGARGWDNSIFISGDFGTLTMGDIDGAAENVIGDLAGVGLSGLGDFNENIFLIGAGAQPAGPVARYDYAISGLTLSLGLSDDSGYNIGASYATDLFSVGLAYEDVADGATVTLFDIDALGSTGSTAITATAPNGASQIIGAASVTFANVTLKGVYGQIDVDGTTVDTFDQYGVSAAAAFGAASVSAFYRAVTTDFKVAGTPDNDFEAYGLGVAYDLGGGLALEAGVAQADSDRAANALTVADFGVSIDF</sequence>
<accession>A0A2V2LJ42</accession>
<dbReference type="SUPFAM" id="SSF56935">
    <property type="entry name" value="Porins"/>
    <property type="match status" value="1"/>
</dbReference>
<dbReference type="AlphaFoldDB" id="A0A2V2LJ42"/>
<protein>
    <recommendedName>
        <fullName evidence="1">Porin domain-containing protein</fullName>
    </recommendedName>
</protein>
<proteinExistence type="predicted"/>
<dbReference type="Proteomes" id="UP000245680">
    <property type="component" value="Unassembled WGS sequence"/>
</dbReference>
<reference evidence="2 3" key="1">
    <citation type="submission" date="2018-05" db="EMBL/GenBank/DDBJ databases">
        <title>Rhodobacteraceae gen. nov., sp. nov. isolated from sea water.</title>
        <authorList>
            <person name="Ren Y."/>
        </authorList>
    </citation>
    <scope>NUCLEOTIDE SEQUENCE [LARGE SCALE GENOMIC DNA]</scope>
    <source>
        <strain evidence="2 3">TG-679</strain>
    </source>
</reference>
<keyword evidence="3" id="KW-1185">Reference proteome</keyword>
<dbReference type="Gene3D" id="2.40.160.10">
    <property type="entry name" value="Porin"/>
    <property type="match status" value="1"/>
</dbReference>
<organism evidence="2 3">
    <name type="scientific">Meridianimarinicoccus roseus</name>
    <dbReference type="NCBI Taxonomy" id="2072018"/>
    <lineage>
        <taxon>Bacteria</taxon>
        <taxon>Pseudomonadati</taxon>
        <taxon>Pseudomonadota</taxon>
        <taxon>Alphaproteobacteria</taxon>
        <taxon>Rhodobacterales</taxon>
        <taxon>Paracoccaceae</taxon>
        <taxon>Meridianimarinicoccus</taxon>
    </lineage>
</organism>
<evidence type="ECO:0000259" key="1">
    <source>
        <dbReference type="Pfam" id="PF13609"/>
    </source>
</evidence>
<dbReference type="Pfam" id="PF13609">
    <property type="entry name" value="Porin_4"/>
    <property type="match status" value="1"/>
</dbReference>
<dbReference type="GO" id="GO:0016020">
    <property type="term" value="C:membrane"/>
    <property type="evidence" value="ECO:0007669"/>
    <property type="project" value="InterPro"/>
</dbReference>
<dbReference type="OrthoDB" id="7326315at2"/>
<dbReference type="EMBL" id="QGKU01000047">
    <property type="protein sequence ID" value="PWR01863.1"/>
    <property type="molecule type" value="Genomic_DNA"/>
</dbReference>
<comment type="caution">
    <text evidence="2">The sequence shown here is derived from an EMBL/GenBank/DDBJ whole genome shotgun (WGS) entry which is preliminary data.</text>
</comment>
<dbReference type="GO" id="GO:0015288">
    <property type="term" value="F:porin activity"/>
    <property type="evidence" value="ECO:0007669"/>
    <property type="project" value="InterPro"/>
</dbReference>
<evidence type="ECO:0000313" key="2">
    <source>
        <dbReference type="EMBL" id="PWR01863.1"/>
    </source>
</evidence>
<feature type="domain" description="Porin" evidence="1">
    <location>
        <begin position="45"/>
        <end position="367"/>
    </location>
</feature>
<dbReference type="InterPro" id="IPR033900">
    <property type="entry name" value="Gram_neg_porin_domain"/>
</dbReference>
<name>A0A2V2LJ42_9RHOB</name>
<evidence type="ECO:0000313" key="3">
    <source>
        <dbReference type="Proteomes" id="UP000245680"/>
    </source>
</evidence>
<gene>
    <name evidence="2" type="ORF">DKT77_14815</name>
</gene>